<evidence type="ECO:0000313" key="4">
    <source>
        <dbReference type="Proteomes" id="UP000234289"/>
    </source>
</evidence>
<name>A0A2A3Z9I0_BREAU</name>
<dbReference type="InterPro" id="IPR015001">
    <property type="entry name" value="DUF1850"/>
</dbReference>
<evidence type="ECO:0008006" key="5">
    <source>
        <dbReference type="Google" id="ProtNLM"/>
    </source>
</evidence>
<reference evidence="4" key="2">
    <citation type="submission" date="2017-03" db="EMBL/GenBank/DDBJ databases">
        <authorList>
            <person name="Monnet C."/>
        </authorList>
    </citation>
    <scope>NUCLEOTIDE SEQUENCE [LARGE SCALE GENOMIC DNA]</scope>
    <source>
        <strain evidence="4">CNRZ 920</strain>
    </source>
</reference>
<dbReference type="EMBL" id="FXZG01000015">
    <property type="protein sequence ID" value="SMX91100.1"/>
    <property type="molecule type" value="Genomic_DNA"/>
</dbReference>
<evidence type="ECO:0000313" key="2">
    <source>
        <dbReference type="EMBL" id="SMX91100.1"/>
    </source>
</evidence>
<protein>
    <recommendedName>
        <fullName evidence="5">DUF1850 domain-containing protein</fullName>
    </recommendedName>
</protein>
<sequence>MALGIVVPTTVSGPTPRRRLVIREQPPGRRVFRSVPVTDNDKVAMTWMHSVDKTPWWEYYDIVDDELVLDCTELSLMGAGTPFNAPETELVGDMVRLCGLDEHFPAVRWIHSHRVHHRIYMDEELLLPTQAIDHHVRAEMIVIGD</sequence>
<evidence type="ECO:0000313" key="1">
    <source>
        <dbReference type="EMBL" id="PCC48189.1"/>
    </source>
</evidence>
<organism evidence="1 3">
    <name type="scientific">Brevibacterium aurantiacum</name>
    <dbReference type="NCBI Taxonomy" id="273384"/>
    <lineage>
        <taxon>Bacteria</taxon>
        <taxon>Bacillati</taxon>
        <taxon>Actinomycetota</taxon>
        <taxon>Actinomycetes</taxon>
        <taxon>Micrococcales</taxon>
        <taxon>Brevibacteriaceae</taxon>
        <taxon>Brevibacterium</taxon>
    </lineage>
</organism>
<reference evidence="1 3" key="1">
    <citation type="journal article" date="2017" name="Elife">
        <title>Extensive horizontal gene transfer in cheese-associated bacteria.</title>
        <authorList>
            <person name="Bonham K.S."/>
            <person name="Wolfe B.E."/>
            <person name="Dutton R.J."/>
        </authorList>
    </citation>
    <scope>NUCLEOTIDE SEQUENCE [LARGE SCALE GENOMIC DNA]</scope>
    <source>
        <strain evidence="1 3">947_7</strain>
    </source>
</reference>
<accession>A0A2H1JUC6</accession>
<dbReference type="Proteomes" id="UP000234289">
    <property type="component" value="Unassembled WGS sequence"/>
</dbReference>
<proteinExistence type="predicted"/>
<accession>A0A2A3Z9I0</accession>
<reference evidence="2" key="3">
    <citation type="submission" date="2017-03" db="EMBL/GenBank/DDBJ databases">
        <authorList>
            <person name="Afonso C.L."/>
            <person name="Miller P.J."/>
            <person name="Scott M.A."/>
            <person name="Spackman E."/>
            <person name="Goraichik I."/>
            <person name="Dimitrov K.M."/>
            <person name="Suarez D.L."/>
            <person name="Swayne D.E."/>
        </authorList>
    </citation>
    <scope>NUCLEOTIDE SEQUENCE [LARGE SCALE GENOMIC DNA]</scope>
    <source>
        <strain evidence="2">CNRZ 920</strain>
    </source>
</reference>
<dbReference type="EMBL" id="NRGP01000002">
    <property type="protein sequence ID" value="PCC48189.1"/>
    <property type="molecule type" value="Genomic_DNA"/>
</dbReference>
<gene>
    <name evidence="2" type="ORF">BAUR920_02488</name>
    <name evidence="1" type="ORF">CIK64_00335</name>
</gene>
<dbReference type="AlphaFoldDB" id="A0A2A3Z9I0"/>
<evidence type="ECO:0000313" key="3">
    <source>
        <dbReference type="Proteomes" id="UP000217564"/>
    </source>
</evidence>
<dbReference type="RefSeq" id="WP_096161428.1">
    <property type="nucleotide sequence ID" value="NZ_FXZG01000015.1"/>
</dbReference>
<dbReference type="Pfam" id="PF08905">
    <property type="entry name" value="DUF1850"/>
    <property type="match status" value="1"/>
</dbReference>
<dbReference type="Proteomes" id="UP000217564">
    <property type="component" value="Unassembled WGS sequence"/>
</dbReference>